<gene>
    <name evidence="12" type="primary">cusC_2</name>
    <name evidence="12" type="ORF">LMG29542_04736</name>
</gene>
<keyword evidence="7 9" id="KW-0564">Palmitate</keyword>
<feature type="region of interest" description="Disordered" evidence="11">
    <location>
        <begin position="478"/>
        <end position="559"/>
    </location>
</feature>
<feature type="coiled-coil region" evidence="10">
    <location>
        <begin position="237"/>
        <end position="264"/>
    </location>
</feature>
<evidence type="ECO:0000256" key="8">
    <source>
        <dbReference type="ARBA" id="ARBA00023288"/>
    </source>
</evidence>
<feature type="coiled-coil region" evidence="10">
    <location>
        <begin position="396"/>
        <end position="423"/>
    </location>
</feature>
<dbReference type="GO" id="GO:0015562">
    <property type="term" value="F:efflux transmembrane transporter activity"/>
    <property type="evidence" value="ECO:0007669"/>
    <property type="project" value="InterPro"/>
</dbReference>
<dbReference type="Proteomes" id="UP000494363">
    <property type="component" value="Unassembled WGS sequence"/>
</dbReference>
<reference evidence="12 13" key="1">
    <citation type="submission" date="2020-04" db="EMBL/GenBank/DDBJ databases">
        <authorList>
            <person name="De Canck E."/>
        </authorList>
    </citation>
    <scope>NUCLEOTIDE SEQUENCE [LARGE SCALE GENOMIC DNA]</scope>
    <source>
        <strain evidence="12 13">LMG 29542</strain>
    </source>
</reference>
<feature type="chain" id="PRO_5027133552" evidence="9">
    <location>
        <begin position="31"/>
        <end position="559"/>
    </location>
</feature>
<dbReference type="Gene3D" id="2.20.200.10">
    <property type="entry name" value="Outer membrane efflux proteins (OEP)"/>
    <property type="match status" value="1"/>
</dbReference>
<dbReference type="PANTHER" id="PTHR30203">
    <property type="entry name" value="OUTER MEMBRANE CATION EFFLUX PROTEIN"/>
    <property type="match status" value="1"/>
</dbReference>
<keyword evidence="13" id="KW-1185">Reference proteome</keyword>
<dbReference type="RefSeq" id="WP_175228861.1">
    <property type="nucleotide sequence ID" value="NZ_CADIKH010000023.1"/>
</dbReference>
<protein>
    <submittedName>
        <fullName evidence="12">Cation efflux system protein CusC</fullName>
    </submittedName>
</protein>
<dbReference type="GO" id="GO:0005886">
    <property type="term" value="C:plasma membrane"/>
    <property type="evidence" value="ECO:0007669"/>
    <property type="project" value="UniProtKB-SubCell"/>
</dbReference>
<feature type="signal peptide" evidence="9">
    <location>
        <begin position="1"/>
        <end position="30"/>
    </location>
</feature>
<evidence type="ECO:0000256" key="11">
    <source>
        <dbReference type="SAM" id="MobiDB-lite"/>
    </source>
</evidence>
<evidence type="ECO:0000313" key="12">
    <source>
        <dbReference type="EMBL" id="CAB3763938.1"/>
    </source>
</evidence>
<dbReference type="SUPFAM" id="SSF56954">
    <property type="entry name" value="Outer membrane efflux proteins (OEP)"/>
    <property type="match status" value="1"/>
</dbReference>
<dbReference type="Pfam" id="PF02321">
    <property type="entry name" value="OEP"/>
    <property type="match status" value="2"/>
</dbReference>
<keyword evidence="3 9" id="KW-1134">Transmembrane beta strand</keyword>
<keyword evidence="5 9" id="KW-0732">Signal</keyword>
<keyword evidence="8 9" id="KW-0449">Lipoprotein</keyword>
<keyword evidence="10" id="KW-0175">Coiled coil</keyword>
<evidence type="ECO:0000256" key="9">
    <source>
        <dbReference type="RuleBase" id="RU362097"/>
    </source>
</evidence>
<proteinExistence type="inferred from homology"/>
<dbReference type="AlphaFoldDB" id="A0A6J5EBN7"/>
<comment type="similarity">
    <text evidence="2 9">Belongs to the outer membrane factor (OMF) (TC 1.B.17) family.</text>
</comment>
<dbReference type="PANTHER" id="PTHR30203:SF20">
    <property type="entry name" value="MULTIDRUG RESISTANCE OUTER MEMBRANE PROTEIN MDTP-RELATED"/>
    <property type="match status" value="1"/>
</dbReference>
<dbReference type="EMBL" id="CADIKH010000023">
    <property type="protein sequence ID" value="CAB3763938.1"/>
    <property type="molecule type" value="Genomic_DNA"/>
</dbReference>
<feature type="compositionally biased region" description="Low complexity" evidence="11">
    <location>
        <begin position="500"/>
        <end position="550"/>
    </location>
</feature>
<organism evidence="12 13">
    <name type="scientific">Paraburkholderia humisilvae</name>
    <dbReference type="NCBI Taxonomy" id="627669"/>
    <lineage>
        <taxon>Bacteria</taxon>
        <taxon>Pseudomonadati</taxon>
        <taxon>Pseudomonadota</taxon>
        <taxon>Betaproteobacteria</taxon>
        <taxon>Burkholderiales</taxon>
        <taxon>Burkholderiaceae</taxon>
        <taxon>Paraburkholderia</taxon>
    </lineage>
</organism>
<dbReference type="NCBIfam" id="TIGR01845">
    <property type="entry name" value="outer_NodT"/>
    <property type="match status" value="1"/>
</dbReference>
<name>A0A6J5EBN7_9BURK</name>
<evidence type="ECO:0000256" key="3">
    <source>
        <dbReference type="ARBA" id="ARBA00022452"/>
    </source>
</evidence>
<evidence type="ECO:0000256" key="1">
    <source>
        <dbReference type="ARBA" id="ARBA00004370"/>
    </source>
</evidence>
<evidence type="ECO:0000256" key="2">
    <source>
        <dbReference type="ARBA" id="ARBA00007613"/>
    </source>
</evidence>
<keyword evidence="6 9" id="KW-0472">Membrane</keyword>
<accession>A0A6J5EBN7</accession>
<evidence type="ECO:0000256" key="7">
    <source>
        <dbReference type="ARBA" id="ARBA00023139"/>
    </source>
</evidence>
<evidence type="ECO:0000256" key="10">
    <source>
        <dbReference type="SAM" id="Coils"/>
    </source>
</evidence>
<evidence type="ECO:0000256" key="4">
    <source>
        <dbReference type="ARBA" id="ARBA00022692"/>
    </source>
</evidence>
<dbReference type="InterPro" id="IPR010131">
    <property type="entry name" value="MdtP/NodT-like"/>
</dbReference>
<evidence type="ECO:0000313" key="13">
    <source>
        <dbReference type="Proteomes" id="UP000494363"/>
    </source>
</evidence>
<evidence type="ECO:0000256" key="6">
    <source>
        <dbReference type="ARBA" id="ARBA00023136"/>
    </source>
</evidence>
<dbReference type="Gene3D" id="1.20.1600.10">
    <property type="entry name" value="Outer membrane efflux proteins (OEP)"/>
    <property type="match status" value="1"/>
</dbReference>
<dbReference type="InterPro" id="IPR003423">
    <property type="entry name" value="OMP_efflux"/>
</dbReference>
<sequence>MQHPVSYRITALAVLAIPLIIAGCASPGNVAPQAHGTDPMSLDAGAAIRAADIDAKWPDVDWWRAYKDPQLNSWVEAALAGNPTLAIAQARVRNAQALAAVNAAALAPQVNGNLSIQGEHWPDNVYYGPGPLADQTTWNNTAALSLSYHLDFWGRDRNATEAALDLAHARAADARAAQLEIEANVVRTYIDLSMNYALLDIQKSTLAQQQQVATLAHRRLQGGLGTQLEVAQAETPLPASEQRIDALEEEIALARNQLASLAGKGPGAGDTITRPQLALSGPAGLPSALPAELIGHRPDIVAARWTVAAQARGIDVAHADFYPNIDLLASIGGFAAMGPFFQFLHAQNGSWTVGPAASLPILDGGRLRAQLGAASAGYDEAAGQYNQAIVNALKQISDQVVRIRSLETQANEAQRAVDIATKNYQLARVGYQRGLTDYVNVLIAQTQQLRAQEGVARVQADRLSARATLVVVLGGGLSDPADGPAEADTWPASERRKAAPRGGAHAAAAAGAAPAAARPAAQRGAQPVAQPVAQPAAQPPAKAAAQRAVPLDAADANAR</sequence>
<keyword evidence="4 9" id="KW-0812">Transmembrane</keyword>
<comment type="subcellular location">
    <subcellularLocation>
        <location evidence="9">Cell membrane</location>
        <topology evidence="9">Lipid-anchor</topology>
    </subcellularLocation>
    <subcellularLocation>
        <location evidence="1">Membrane</location>
    </subcellularLocation>
</comment>
<evidence type="ECO:0000256" key="5">
    <source>
        <dbReference type="ARBA" id="ARBA00022729"/>
    </source>
</evidence>